<dbReference type="InterPro" id="IPR011990">
    <property type="entry name" value="TPR-like_helical_dom_sf"/>
</dbReference>
<organism evidence="2 3">
    <name type="scientific">Splendidivirga corallicola</name>
    <dbReference type="NCBI Taxonomy" id="3051826"/>
    <lineage>
        <taxon>Bacteria</taxon>
        <taxon>Pseudomonadati</taxon>
        <taxon>Bacteroidota</taxon>
        <taxon>Cytophagia</taxon>
        <taxon>Cytophagales</taxon>
        <taxon>Splendidivirgaceae</taxon>
        <taxon>Splendidivirga</taxon>
    </lineage>
</organism>
<dbReference type="PROSITE" id="PS50293">
    <property type="entry name" value="TPR_REGION"/>
    <property type="match status" value="1"/>
</dbReference>
<comment type="caution">
    <text evidence="2">The sequence shown here is derived from an EMBL/GenBank/DDBJ whole genome shotgun (WGS) entry which is preliminary data.</text>
</comment>
<keyword evidence="1" id="KW-0802">TPR repeat</keyword>
<dbReference type="PROSITE" id="PS50005">
    <property type="entry name" value="TPR"/>
    <property type="match status" value="1"/>
</dbReference>
<feature type="repeat" description="TPR" evidence="1">
    <location>
        <begin position="430"/>
        <end position="463"/>
    </location>
</feature>
<accession>A0ABT8KKX4</accession>
<dbReference type="SUPFAM" id="SSF48452">
    <property type="entry name" value="TPR-like"/>
    <property type="match status" value="1"/>
</dbReference>
<dbReference type="InterPro" id="IPR019734">
    <property type="entry name" value="TPR_rpt"/>
</dbReference>
<dbReference type="RefSeq" id="WP_346751391.1">
    <property type="nucleotide sequence ID" value="NZ_JAUJEA010000002.1"/>
</dbReference>
<protein>
    <submittedName>
        <fullName evidence="2">Tetratricopeptide repeat protein</fullName>
    </submittedName>
</protein>
<gene>
    <name evidence="2" type="ORF">QQ008_08335</name>
</gene>
<evidence type="ECO:0000313" key="2">
    <source>
        <dbReference type="EMBL" id="MDN5201366.1"/>
    </source>
</evidence>
<dbReference type="Pfam" id="PF13432">
    <property type="entry name" value="TPR_16"/>
    <property type="match status" value="1"/>
</dbReference>
<proteinExistence type="predicted"/>
<dbReference type="EMBL" id="JAUJEA010000002">
    <property type="protein sequence ID" value="MDN5201366.1"/>
    <property type="molecule type" value="Genomic_DNA"/>
</dbReference>
<dbReference type="PROSITE" id="PS51257">
    <property type="entry name" value="PROKAR_LIPOPROTEIN"/>
    <property type="match status" value="1"/>
</dbReference>
<keyword evidence="3" id="KW-1185">Reference proteome</keyword>
<reference evidence="2" key="1">
    <citation type="submission" date="2023-06" db="EMBL/GenBank/DDBJ databases">
        <title>Genomic of Parafulvivirga corallium.</title>
        <authorList>
            <person name="Wang G."/>
        </authorList>
    </citation>
    <scope>NUCLEOTIDE SEQUENCE</scope>
    <source>
        <strain evidence="2">BMA10</strain>
    </source>
</reference>
<evidence type="ECO:0000256" key="1">
    <source>
        <dbReference type="PROSITE-ProRule" id="PRU00339"/>
    </source>
</evidence>
<name>A0ABT8KKX4_9BACT</name>
<evidence type="ECO:0000313" key="3">
    <source>
        <dbReference type="Proteomes" id="UP001172082"/>
    </source>
</evidence>
<dbReference type="SMART" id="SM00028">
    <property type="entry name" value="TPR"/>
    <property type="match status" value="2"/>
</dbReference>
<dbReference type="Gene3D" id="1.25.40.10">
    <property type="entry name" value="Tetratricopeptide repeat domain"/>
    <property type="match status" value="2"/>
</dbReference>
<sequence>MKNLVYAIALFGILTFSGCSLSQMVKMAQNQQLTVTPSPLEVHADTVSYEMSALLPVKMLKKGKVYTVKNFYEFGGREIESGSIEFKQEDFPNGDTQQPRVSKTFQFPYEEAMKSGKLTVQGVASDPRNGKSKETAKLDVAEGVITTSRLVQGTFYAAYAPHGYNDQEELIPTNVDFFFSQGSPVLRYSERRSERGKFLDAFIAEKNVTRTVTITGSHSPEGAERINSRLSDQRAAAIEKFYTQQMKKYDYKGLSDSISFVTKAVVEDWSAFRAVLNDYDGISSNEKSEVLNVINGSGSFEEKEDALHRLSTYRKILREVYPELRTAETEILTVKEKKSNPEIAALAKQVVNGQVSADTLSDEELVFAATLTPSLQEKEAIYKAATKKSDSWNSHNNLGAVYLEMAANNGGSVDQAITQLEISIKKKESAQAYINLGTAYYLQGNAQKAMDALSKAERLSPSNDDSKGLNGIKGALNIKAAQYGAAVSSLSGATPTSSNLFNKGLAQVLNKDYQNAITTLSEVTSQDNNHALAYYVAAIANARLQRGSDVASNLTKAAAADSSLKEKAIGDLEFREFADNDDFKNALK</sequence>
<dbReference type="Proteomes" id="UP001172082">
    <property type="component" value="Unassembled WGS sequence"/>
</dbReference>